<sequence>MGSIDDGDAEPEWDGSKGSETESCLEGEGGEGEGGNEEKEEGPTRRSALPHLAVAESRTRPDDSTILVLPMPSTGASRSASPTNIAMSVERSSRQTHSQLVSSQASQFLEKVMTGFDQGGGDSLEKAEVRYEKLEARWHCLKRKFEDSPGTQTKKEDIRVFSVKRYKDFEWSMSTVQNCKIYGSC</sequence>
<protein>
    <submittedName>
        <fullName evidence="2">Uncharacterized protein</fullName>
    </submittedName>
</protein>
<accession>A0A5J5EET5</accession>
<reference evidence="2 3" key="1">
    <citation type="submission" date="2019-09" db="EMBL/GenBank/DDBJ databases">
        <title>Draft genome of the ectomycorrhizal ascomycete Sphaerosporella brunnea.</title>
        <authorList>
            <consortium name="DOE Joint Genome Institute"/>
            <person name="Benucci G.M."/>
            <person name="Marozzi G."/>
            <person name="Antonielli L."/>
            <person name="Sanchez S."/>
            <person name="Marco P."/>
            <person name="Wang X."/>
            <person name="Falini L.B."/>
            <person name="Barry K."/>
            <person name="Haridas S."/>
            <person name="Lipzen A."/>
            <person name="Labutti K."/>
            <person name="Grigoriev I.V."/>
            <person name="Murat C."/>
            <person name="Martin F."/>
            <person name="Albertini E."/>
            <person name="Donnini D."/>
            <person name="Bonito G."/>
        </authorList>
    </citation>
    <scope>NUCLEOTIDE SEQUENCE [LARGE SCALE GENOMIC DNA]</scope>
    <source>
        <strain evidence="2 3">Sb_GMNB300</strain>
    </source>
</reference>
<feature type="compositionally biased region" description="Acidic residues" evidence="1">
    <location>
        <begin position="23"/>
        <end position="40"/>
    </location>
</feature>
<keyword evidence="3" id="KW-1185">Reference proteome</keyword>
<organism evidence="2 3">
    <name type="scientific">Sphaerosporella brunnea</name>
    <dbReference type="NCBI Taxonomy" id="1250544"/>
    <lineage>
        <taxon>Eukaryota</taxon>
        <taxon>Fungi</taxon>
        <taxon>Dikarya</taxon>
        <taxon>Ascomycota</taxon>
        <taxon>Pezizomycotina</taxon>
        <taxon>Pezizomycetes</taxon>
        <taxon>Pezizales</taxon>
        <taxon>Pyronemataceae</taxon>
        <taxon>Sphaerosporella</taxon>
    </lineage>
</organism>
<evidence type="ECO:0000313" key="3">
    <source>
        <dbReference type="Proteomes" id="UP000326924"/>
    </source>
</evidence>
<name>A0A5J5EET5_9PEZI</name>
<feature type="compositionally biased region" description="Polar residues" evidence="1">
    <location>
        <begin position="74"/>
        <end position="83"/>
    </location>
</feature>
<evidence type="ECO:0000313" key="2">
    <source>
        <dbReference type="EMBL" id="KAA8893910.1"/>
    </source>
</evidence>
<comment type="caution">
    <text evidence="2">The sequence shown here is derived from an EMBL/GenBank/DDBJ whole genome shotgun (WGS) entry which is preliminary data.</text>
</comment>
<dbReference type="AlphaFoldDB" id="A0A5J5EET5"/>
<proteinExistence type="predicted"/>
<evidence type="ECO:0000256" key="1">
    <source>
        <dbReference type="SAM" id="MobiDB-lite"/>
    </source>
</evidence>
<gene>
    <name evidence="2" type="ORF">FN846DRAFT_913533</name>
</gene>
<feature type="compositionally biased region" description="Acidic residues" evidence="1">
    <location>
        <begin position="1"/>
        <end position="13"/>
    </location>
</feature>
<dbReference type="Proteomes" id="UP000326924">
    <property type="component" value="Unassembled WGS sequence"/>
</dbReference>
<dbReference type="InParanoid" id="A0A5J5EET5"/>
<feature type="region of interest" description="Disordered" evidence="1">
    <location>
        <begin position="1"/>
        <end position="83"/>
    </location>
</feature>
<dbReference type="EMBL" id="VXIS01000390">
    <property type="protein sequence ID" value="KAA8893910.1"/>
    <property type="molecule type" value="Genomic_DNA"/>
</dbReference>